<feature type="domain" description="ABC3 transporter permease C-terminal" evidence="8">
    <location>
        <begin position="286"/>
        <end position="365"/>
    </location>
</feature>
<dbReference type="EMBL" id="BAVZ01000006">
    <property type="protein sequence ID" value="GAF08282.1"/>
    <property type="molecule type" value="Genomic_DNA"/>
</dbReference>
<dbReference type="AlphaFoldDB" id="W7YIK3"/>
<sequence length="376" mass="42532">MIRLIYQSMIKKKSKFSLLMVQFTIGFATLLFGLSCIFNLLQYKKSIEALVPLDTVHAYINEKNPLSEKSMLNEYSNVFKQLKEKNLVEKLGLFEPMYVYDIPNPNFQEKKNESHLNILNNDSIEMLKLTLQEGTIEPLQTDIHSFENIPVVVSAALKDQYRVGQTYPRYYMNGNTDKLEKIEIKVVGVLAPSVHFWPGGSTKISDNIIYNTEFILAPQFKEFESDLTYAYNSLIQLPEHEARGVSLEQIKSVFNRNGLDLQYTTLQGEINSYNESRKVVIISTITFAAILLVLSLLGSIGAILANISTRYKDFGIYYSLGLTKNNIIRLVFGEITVIFGGSFILAAAICKILFATLFVNEALMLNVSVIAMHSPL</sequence>
<comment type="subcellular location">
    <subcellularLocation>
        <location evidence="1">Cell membrane</location>
        <topology evidence="1">Multi-pass membrane protein</topology>
    </subcellularLocation>
</comment>
<feature type="transmembrane region" description="Helical" evidence="7">
    <location>
        <begin position="327"/>
        <end position="346"/>
    </location>
</feature>
<evidence type="ECO:0000313" key="10">
    <source>
        <dbReference type="Proteomes" id="UP000019364"/>
    </source>
</evidence>
<dbReference type="eggNOG" id="COG0577">
    <property type="taxonomic scope" value="Bacteria"/>
</dbReference>
<feature type="transmembrane region" description="Helical" evidence="7">
    <location>
        <begin position="279"/>
        <end position="307"/>
    </location>
</feature>
<keyword evidence="10" id="KW-1185">Reference proteome</keyword>
<dbReference type="STRING" id="1236976.JCM16418_2348"/>
<dbReference type="GO" id="GO:0022857">
    <property type="term" value="F:transmembrane transporter activity"/>
    <property type="evidence" value="ECO:0007669"/>
    <property type="project" value="TreeGrafter"/>
</dbReference>
<dbReference type="PANTHER" id="PTHR30572:SF4">
    <property type="entry name" value="ABC TRANSPORTER PERMEASE YTRF"/>
    <property type="match status" value="1"/>
</dbReference>
<organism evidence="9 10">
    <name type="scientific">Paenibacillus pini JCM 16418</name>
    <dbReference type="NCBI Taxonomy" id="1236976"/>
    <lineage>
        <taxon>Bacteria</taxon>
        <taxon>Bacillati</taxon>
        <taxon>Bacillota</taxon>
        <taxon>Bacilli</taxon>
        <taxon>Bacillales</taxon>
        <taxon>Paenibacillaceae</taxon>
        <taxon>Paenibacillus</taxon>
    </lineage>
</organism>
<keyword evidence="2" id="KW-1003">Cell membrane</keyword>
<evidence type="ECO:0000313" key="9">
    <source>
        <dbReference type="EMBL" id="GAF08282.1"/>
    </source>
</evidence>
<dbReference type="GO" id="GO:0005886">
    <property type="term" value="C:plasma membrane"/>
    <property type="evidence" value="ECO:0007669"/>
    <property type="project" value="UniProtKB-SubCell"/>
</dbReference>
<dbReference type="PANTHER" id="PTHR30572">
    <property type="entry name" value="MEMBRANE COMPONENT OF TRANSPORTER-RELATED"/>
    <property type="match status" value="1"/>
</dbReference>
<reference evidence="9 10" key="1">
    <citation type="journal article" date="2014" name="Genome Announc.">
        <title>Draft Genome Sequence of Paenibacillus pini JCM 16418T, Isolated from the Rhizosphere of Pine Tree.</title>
        <authorList>
            <person name="Yuki M."/>
            <person name="Oshima K."/>
            <person name="Suda W."/>
            <person name="Oshida Y."/>
            <person name="Kitamura K."/>
            <person name="Iida Y."/>
            <person name="Hattori M."/>
            <person name="Ohkuma M."/>
        </authorList>
    </citation>
    <scope>NUCLEOTIDE SEQUENCE [LARGE SCALE GENOMIC DNA]</scope>
    <source>
        <strain evidence="9 10">JCM 16418</strain>
    </source>
</reference>
<accession>W7YIK3</accession>
<evidence type="ECO:0000256" key="5">
    <source>
        <dbReference type="ARBA" id="ARBA00023136"/>
    </source>
</evidence>
<protein>
    <submittedName>
        <fullName evidence="9">Membrane protein</fullName>
    </submittedName>
</protein>
<dbReference type="Proteomes" id="UP000019364">
    <property type="component" value="Unassembled WGS sequence"/>
</dbReference>
<evidence type="ECO:0000259" key="8">
    <source>
        <dbReference type="Pfam" id="PF02687"/>
    </source>
</evidence>
<comment type="caution">
    <text evidence="9">The sequence shown here is derived from an EMBL/GenBank/DDBJ whole genome shotgun (WGS) entry which is preliminary data.</text>
</comment>
<evidence type="ECO:0000256" key="6">
    <source>
        <dbReference type="ARBA" id="ARBA00038076"/>
    </source>
</evidence>
<keyword evidence="3 7" id="KW-0812">Transmembrane</keyword>
<evidence type="ECO:0000256" key="2">
    <source>
        <dbReference type="ARBA" id="ARBA00022475"/>
    </source>
</evidence>
<evidence type="ECO:0000256" key="7">
    <source>
        <dbReference type="SAM" id="Phobius"/>
    </source>
</evidence>
<dbReference type="Pfam" id="PF02687">
    <property type="entry name" value="FtsX"/>
    <property type="match status" value="1"/>
</dbReference>
<keyword evidence="4 7" id="KW-1133">Transmembrane helix</keyword>
<gene>
    <name evidence="9" type="ORF">JCM16418_2348</name>
</gene>
<dbReference type="InterPro" id="IPR050250">
    <property type="entry name" value="Macrolide_Exporter_MacB"/>
</dbReference>
<proteinExistence type="inferred from homology"/>
<dbReference type="InterPro" id="IPR003838">
    <property type="entry name" value="ABC3_permease_C"/>
</dbReference>
<evidence type="ECO:0000256" key="1">
    <source>
        <dbReference type="ARBA" id="ARBA00004651"/>
    </source>
</evidence>
<evidence type="ECO:0000256" key="4">
    <source>
        <dbReference type="ARBA" id="ARBA00022989"/>
    </source>
</evidence>
<evidence type="ECO:0000256" key="3">
    <source>
        <dbReference type="ARBA" id="ARBA00022692"/>
    </source>
</evidence>
<comment type="similarity">
    <text evidence="6">Belongs to the ABC-4 integral membrane protein family.</text>
</comment>
<name>W7YIK3_9BACL</name>
<feature type="transmembrane region" description="Helical" evidence="7">
    <location>
        <begin position="21"/>
        <end position="41"/>
    </location>
</feature>
<keyword evidence="5 7" id="KW-0472">Membrane</keyword>